<dbReference type="PANTHER" id="PTHR45674">
    <property type="entry name" value="DNA LIGASE 1/3 FAMILY MEMBER"/>
    <property type="match status" value="1"/>
</dbReference>
<dbReference type="PROSITE" id="PS00697">
    <property type="entry name" value="DNA_LIGASE_A1"/>
    <property type="match status" value="1"/>
</dbReference>
<evidence type="ECO:0000313" key="7">
    <source>
        <dbReference type="EMBL" id="GCD20123.1"/>
    </source>
</evidence>
<dbReference type="Pfam" id="PF04679">
    <property type="entry name" value="DNA_ligase_A_C"/>
    <property type="match status" value="1"/>
</dbReference>
<comment type="similarity">
    <text evidence="1">Belongs to the ATP-dependent DNA ligase family.</text>
</comment>
<feature type="compositionally biased region" description="Basic and acidic residues" evidence="5">
    <location>
        <begin position="1"/>
        <end position="20"/>
    </location>
</feature>
<dbReference type="RefSeq" id="WP_124342641.1">
    <property type="nucleotide sequence ID" value="NZ_BHYL01000122.1"/>
</dbReference>
<dbReference type="GO" id="GO:0006310">
    <property type="term" value="P:DNA recombination"/>
    <property type="evidence" value="ECO:0007669"/>
    <property type="project" value="InterPro"/>
</dbReference>
<evidence type="ECO:0000256" key="4">
    <source>
        <dbReference type="ARBA" id="ARBA00034003"/>
    </source>
</evidence>
<dbReference type="GO" id="GO:0005524">
    <property type="term" value="F:ATP binding"/>
    <property type="evidence" value="ECO:0007669"/>
    <property type="project" value="InterPro"/>
</dbReference>
<dbReference type="NCBIfam" id="TIGR02777">
    <property type="entry name" value="LigD_PE_dom"/>
    <property type="match status" value="1"/>
</dbReference>
<reference evidence="7 8" key="1">
    <citation type="submission" date="2018-11" db="EMBL/GenBank/DDBJ databases">
        <title>Draft genome sequence of Cellulomonas takizawaensis strain TKZ-21.</title>
        <authorList>
            <person name="Yamamura H."/>
            <person name="Hayashi T."/>
            <person name="Hamada M."/>
            <person name="Serisawa Y."/>
            <person name="Matsuyama K."/>
            <person name="Nakagawa Y."/>
            <person name="Otoguro M."/>
            <person name="Yanagida F."/>
            <person name="Hayakawa M."/>
        </authorList>
    </citation>
    <scope>NUCLEOTIDE SEQUENCE [LARGE SCALE GENOMIC DNA]</scope>
    <source>
        <strain evidence="7 8">TKZ-21</strain>
    </source>
</reference>
<feature type="region of interest" description="Disordered" evidence="5">
    <location>
        <begin position="1"/>
        <end position="32"/>
    </location>
</feature>
<feature type="region of interest" description="Disordered" evidence="5">
    <location>
        <begin position="143"/>
        <end position="163"/>
    </location>
</feature>
<dbReference type="Proteomes" id="UP000288246">
    <property type="component" value="Unassembled WGS sequence"/>
</dbReference>
<dbReference type="PANTHER" id="PTHR45674:SF4">
    <property type="entry name" value="DNA LIGASE 1"/>
    <property type="match status" value="1"/>
</dbReference>
<comment type="caution">
    <text evidence="7">The sequence shown here is derived from an EMBL/GenBank/DDBJ whole genome shotgun (WGS) entry which is preliminary data.</text>
</comment>
<dbReference type="GO" id="GO:0006281">
    <property type="term" value="P:DNA repair"/>
    <property type="evidence" value="ECO:0007669"/>
    <property type="project" value="InterPro"/>
</dbReference>
<dbReference type="CDD" id="cd07906">
    <property type="entry name" value="Adenylation_DNA_ligase_LigD_LigC"/>
    <property type="match status" value="1"/>
</dbReference>
<sequence length="499" mass="55158">MPRRPLDEYRAKRDPARTREPVPPPDAPLPQGEGRTFVIQEHHARALHWDLRLERDGVLVSWAVPKGLPQEPGTNHLAVHTEDHPMEYATFEGDIPAGEYGGGHMAVWDRGTYETVKWSDREVQVVLHGERVQGRYVLFRTRGRGRSGGSGDGGGRGDDERSWMVHRMDPPTRPDWTPLPDLVRPMAAVAGELPPDDDAWAYEMKWDGVRAVAYVDGGRVRLMSRNDLDVTRSYPEIAGLGEQLGSTQAVLDGELVTFDARGAPDFGRLQQRMHVADPAVARRLAQTVPVAYLVFDVLHLDGRATLDLPYDDRRALLDGLGLAGRSWQTPPSFDGPGSAVLAASRENGLEGVLAKKRRSPYRPGRRSPDWVKVKHVRMQEVVLVGWKPGKGARAETLGSLVLGVPDDDGAMRPAGSVGTGFTRRTLDDLLRRLTPLATSSSPFTVRLPAADTRDVHWVRPELVGEVAFTEWTSDGRLRHPSWRGLRPDKSPADVVVEGA</sequence>
<dbReference type="InterPro" id="IPR050191">
    <property type="entry name" value="ATP-dep_DNA_ligase"/>
</dbReference>
<dbReference type="SUPFAM" id="SSF50249">
    <property type="entry name" value="Nucleic acid-binding proteins"/>
    <property type="match status" value="1"/>
</dbReference>
<dbReference type="EMBL" id="BHYL01000122">
    <property type="protein sequence ID" value="GCD20123.1"/>
    <property type="molecule type" value="Genomic_DNA"/>
</dbReference>
<evidence type="ECO:0000313" key="8">
    <source>
        <dbReference type="Proteomes" id="UP000288246"/>
    </source>
</evidence>
<dbReference type="InterPro" id="IPR012310">
    <property type="entry name" value="DNA_ligase_ATP-dep_cent"/>
</dbReference>
<keyword evidence="3" id="KW-0436">Ligase</keyword>
<dbReference type="PROSITE" id="PS50160">
    <property type="entry name" value="DNA_LIGASE_A3"/>
    <property type="match status" value="1"/>
</dbReference>
<keyword evidence="8" id="KW-1185">Reference proteome</keyword>
<dbReference type="NCBIfam" id="TIGR02779">
    <property type="entry name" value="NHEJ_ligase_lig"/>
    <property type="match status" value="1"/>
</dbReference>
<protein>
    <recommendedName>
        <fullName evidence="2">DNA ligase (ATP)</fullName>
        <ecNumber evidence="2">6.5.1.1</ecNumber>
    </recommendedName>
</protein>
<dbReference type="AlphaFoldDB" id="A0A401UZK0"/>
<dbReference type="OrthoDB" id="9802472at2"/>
<dbReference type="Gene3D" id="3.30.470.30">
    <property type="entry name" value="DNA ligase/mRNA capping enzyme"/>
    <property type="match status" value="1"/>
</dbReference>
<evidence type="ECO:0000256" key="1">
    <source>
        <dbReference type="ARBA" id="ARBA00007572"/>
    </source>
</evidence>
<dbReference type="Pfam" id="PF01068">
    <property type="entry name" value="DNA_ligase_A_M"/>
    <property type="match status" value="1"/>
</dbReference>
<name>A0A401UZK0_9CELL</name>
<dbReference type="Gene3D" id="2.40.50.140">
    <property type="entry name" value="Nucleic acid-binding proteins"/>
    <property type="match status" value="1"/>
</dbReference>
<feature type="domain" description="ATP-dependent DNA ligase family profile" evidence="6">
    <location>
        <begin position="283"/>
        <end position="406"/>
    </location>
</feature>
<evidence type="ECO:0000256" key="5">
    <source>
        <dbReference type="SAM" id="MobiDB-lite"/>
    </source>
</evidence>
<dbReference type="Pfam" id="PF13298">
    <property type="entry name" value="LigD_N"/>
    <property type="match status" value="1"/>
</dbReference>
<dbReference type="SUPFAM" id="SSF56091">
    <property type="entry name" value="DNA ligase/mRNA capping enzyme, catalytic domain"/>
    <property type="match status" value="1"/>
</dbReference>
<dbReference type="CDD" id="cd07971">
    <property type="entry name" value="OBF_DNA_ligase_LigD"/>
    <property type="match status" value="1"/>
</dbReference>
<dbReference type="InterPro" id="IPR012309">
    <property type="entry name" value="DNA_ligase_ATP-dep_C"/>
</dbReference>
<dbReference type="InterPro" id="IPR014146">
    <property type="entry name" value="LigD_ligase_dom"/>
</dbReference>
<dbReference type="InterPro" id="IPR016059">
    <property type="entry name" value="DNA_ligase_ATP-dep_CS"/>
</dbReference>
<comment type="catalytic activity">
    <reaction evidence="4">
        <text>ATP + (deoxyribonucleotide)n-3'-hydroxyl + 5'-phospho-(deoxyribonucleotide)m = (deoxyribonucleotide)n+m + AMP + diphosphate.</text>
        <dbReference type="EC" id="6.5.1.1"/>
    </reaction>
</comment>
<evidence type="ECO:0000259" key="6">
    <source>
        <dbReference type="PROSITE" id="PS50160"/>
    </source>
</evidence>
<gene>
    <name evidence="7" type="ORF">CTKZ_16850</name>
</gene>
<evidence type="ECO:0000256" key="2">
    <source>
        <dbReference type="ARBA" id="ARBA00012727"/>
    </source>
</evidence>
<proteinExistence type="inferred from homology"/>
<dbReference type="GO" id="GO:0003910">
    <property type="term" value="F:DNA ligase (ATP) activity"/>
    <property type="evidence" value="ECO:0007669"/>
    <property type="project" value="UniProtKB-EC"/>
</dbReference>
<dbReference type="InterPro" id="IPR014144">
    <property type="entry name" value="LigD_PE_domain"/>
</dbReference>
<dbReference type="EC" id="6.5.1.1" evidence="2"/>
<evidence type="ECO:0000256" key="3">
    <source>
        <dbReference type="ARBA" id="ARBA00022598"/>
    </source>
</evidence>
<accession>A0A401UZK0</accession>
<dbReference type="InterPro" id="IPR012340">
    <property type="entry name" value="NA-bd_OB-fold"/>
</dbReference>
<dbReference type="Gene3D" id="3.30.1490.70">
    <property type="match status" value="1"/>
</dbReference>
<organism evidence="7 8">
    <name type="scientific">Cellulomonas algicola</name>
    <dbReference type="NCBI Taxonomy" id="2071633"/>
    <lineage>
        <taxon>Bacteria</taxon>
        <taxon>Bacillati</taxon>
        <taxon>Actinomycetota</taxon>
        <taxon>Actinomycetes</taxon>
        <taxon>Micrococcales</taxon>
        <taxon>Cellulomonadaceae</taxon>
        <taxon>Cellulomonas</taxon>
    </lineage>
</organism>